<proteinExistence type="inferred from homology"/>
<feature type="transmembrane region" description="Helical" evidence="9">
    <location>
        <begin position="181"/>
        <end position="201"/>
    </location>
</feature>
<organism evidence="12 13">
    <name type="scientific">Citrullus colocynthis</name>
    <name type="common">colocynth</name>
    <dbReference type="NCBI Taxonomy" id="252529"/>
    <lineage>
        <taxon>Eukaryota</taxon>
        <taxon>Viridiplantae</taxon>
        <taxon>Streptophyta</taxon>
        <taxon>Embryophyta</taxon>
        <taxon>Tracheophyta</taxon>
        <taxon>Spermatophyta</taxon>
        <taxon>Magnoliopsida</taxon>
        <taxon>eudicotyledons</taxon>
        <taxon>Gunneridae</taxon>
        <taxon>Pentapetalae</taxon>
        <taxon>rosids</taxon>
        <taxon>fabids</taxon>
        <taxon>Cucurbitales</taxon>
        <taxon>Cucurbitaceae</taxon>
        <taxon>Benincaseae</taxon>
        <taxon>Citrullus</taxon>
    </lineage>
</organism>
<feature type="transmembrane region" description="Helical" evidence="9">
    <location>
        <begin position="282"/>
        <end position="305"/>
    </location>
</feature>
<keyword evidence="2" id="KW-0813">Transport</keyword>
<evidence type="ECO:0000259" key="11">
    <source>
        <dbReference type="PROSITE" id="PS50929"/>
    </source>
</evidence>
<feature type="domain" description="ABC transmembrane type-1" evidence="11">
    <location>
        <begin position="142"/>
        <end position="425"/>
    </location>
</feature>
<evidence type="ECO:0008006" key="14">
    <source>
        <dbReference type="Google" id="ProtNLM"/>
    </source>
</evidence>
<keyword evidence="7 9" id="KW-0472">Membrane</keyword>
<feature type="transmembrane region" description="Helical" evidence="9">
    <location>
        <begin position="141"/>
        <end position="161"/>
    </location>
</feature>
<dbReference type="InterPro" id="IPR003593">
    <property type="entry name" value="AAA+_ATPase"/>
</dbReference>
<name>A0ABP0Y2I2_9ROSI</name>
<dbReference type="InterPro" id="IPR027417">
    <property type="entry name" value="P-loop_NTPase"/>
</dbReference>
<feature type="transmembrane region" description="Helical" evidence="9">
    <location>
        <begin position="254"/>
        <end position="276"/>
    </location>
</feature>
<dbReference type="SMART" id="SM00382">
    <property type="entry name" value="AAA"/>
    <property type="match status" value="1"/>
</dbReference>
<evidence type="ECO:0000256" key="4">
    <source>
        <dbReference type="ARBA" id="ARBA00022741"/>
    </source>
</evidence>
<dbReference type="Gene3D" id="3.40.50.300">
    <property type="entry name" value="P-loop containing nucleotide triphosphate hydrolases"/>
    <property type="match status" value="1"/>
</dbReference>
<dbReference type="Pfam" id="PF06472">
    <property type="entry name" value="ABC_membrane_2"/>
    <property type="match status" value="1"/>
</dbReference>
<keyword evidence="3 9" id="KW-0812">Transmembrane</keyword>
<dbReference type="InterPro" id="IPR036640">
    <property type="entry name" value="ABC1_TM_sf"/>
</dbReference>
<sequence length="770" mass="86210">MILRSQASSVFTISSTVTDNHTYKYHRRQLQLPVYGGGASFNVRVSKILLPRAAVTAGSSGGSLTRRKYRNRFNDFRSSASASDLSSSTQPPDIPTPGSGPDKNEEAQRPGPDLKMLLKRFWKVAAPYWSSDDEVQARWQLAAVFALSLGTTGISVGFNFLGRDFYNALANKDQEQFTKQLHYYLGAFAGGIPVFVLRDYAKDMLSLRWRSWMTKHYMERYLKDQSFYKIQSQSIIDNPDQRIVDDLSSFTGTALSFSLALFNSTVDLISFSNILYGIYPPLFVVLLLYSIGGTAISVFLGKGLVNLNFLQEKKEADFRYGLVRIRENAESIAFYGGEENEMQLILQRFRSAVENLTKLLIASRNLEFFTNGYRYLIQILPAAVVAPMYFSGKIEFGVINQSVSAFNHILGDFSLIVYQFQAISAFSAIIDRLGEFDDLLDGSAPNVLSNTSEEIHLMYSHVESSPLLESNGSMALDKRLKLLEIENMTLEAPNGATLVRDLALIVKEKEHLLVMGPSGCGKTSLLRVLAGLWNVGKGKITFYIKDYPKQLVSQNGLQTEAHTGEDLSEENSRPLNKNYRGIFFVPQRPYMVLGTLRQQLLYPTWAEGSVTSAGHAEPNVFPSFLTGASNINKVGEYPDKPTTDDLIKVLDKVGLEYLLTRFSSLDTTCEWSSVLSLGEQQRIAFARLLLSRPKLVLLDESTSALDEANEARLYKQIAGAGITYISIGHRRTLCNHHNSILHISKLSDGNQRNWNIEPIIRDDLYELSKL</sequence>
<keyword evidence="6 9" id="KW-1133">Transmembrane helix</keyword>
<evidence type="ECO:0000313" key="13">
    <source>
        <dbReference type="Proteomes" id="UP001642487"/>
    </source>
</evidence>
<dbReference type="Gene3D" id="1.20.1560.10">
    <property type="entry name" value="ABC transporter type 1, transmembrane domain"/>
    <property type="match status" value="1"/>
</dbReference>
<feature type="domain" description="ABC transporter" evidence="10">
    <location>
        <begin position="483"/>
        <end position="770"/>
    </location>
</feature>
<dbReference type="PANTHER" id="PTHR11384:SF59">
    <property type="entry name" value="LYSOSOMAL COBALAMIN TRANSPORTER ABCD4"/>
    <property type="match status" value="1"/>
</dbReference>
<keyword evidence="13" id="KW-1185">Reference proteome</keyword>
<comment type="similarity">
    <text evidence="1">Belongs to the ABC transporter superfamily. ABCD family. Peroxisomal fatty acyl CoA transporter (TC 3.A.1.203) subfamily.</text>
</comment>
<dbReference type="PANTHER" id="PTHR11384">
    <property type="entry name" value="ATP-BINDING CASSETTE, SUB-FAMILY D MEMBER"/>
    <property type="match status" value="1"/>
</dbReference>
<dbReference type="PROSITE" id="PS50893">
    <property type="entry name" value="ABC_TRANSPORTER_2"/>
    <property type="match status" value="1"/>
</dbReference>
<evidence type="ECO:0000256" key="5">
    <source>
        <dbReference type="ARBA" id="ARBA00022840"/>
    </source>
</evidence>
<gene>
    <name evidence="12" type="ORF">CITCOLO1_LOCUS6406</name>
</gene>
<evidence type="ECO:0000256" key="3">
    <source>
        <dbReference type="ARBA" id="ARBA00022692"/>
    </source>
</evidence>
<evidence type="ECO:0000256" key="1">
    <source>
        <dbReference type="ARBA" id="ARBA00008575"/>
    </source>
</evidence>
<accession>A0ABP0Y2I2</accession>
<dbReference type="Proteomes" id="UP001642487">
    <property type="component" value="Chromosome 2"/>
</dbReference>
<evidence type="ECO:0000256" key="9">
    <source>
        <dbReference type="SAM" id="Phobius"/>
    </source>
</evidence>
<dbReference type="SUPFAM" id="SSF90123">
    <property type="entry name" value="ABC transporter transmembrane region"/>
    <property type="match status" value="1"/>
</dbReference>
<dbReference type="SUPFAM" id="SSF52540">
    <property type="entry name" value="P-loop containing nucleoside triphosphate hydrolases"/>
    <property type="match status" value="1"/>
</dbReference>
<dbReference type="InterPro" id="IPR003439">
    <property type="entry name" value="ABC_transporter-like_ATP-bd"/>
</dbReference>
<evidence type="ECO:0000256" key="8">
    <source>
        <dbReference type="SAM" id="MobiDB-lite"/>
    </source>
</evidence>
<keyword evidence="5" id="KW-0067">ATP-binding</keyword>
<dbReference type="InterPro" id="IPR017871">
    <property type="entry name" value="ABC_transporter-like_CS"/>
</dbReference>
<dbReference type="InterPro" id="IPR050835">
    <property type="entry name" value="ABC_transporter_sub-D"/>
</dbReference>
<dbReference type="InterPro" id="IPR011527">
    <property type="entry name" value="ABC1_TM_dom"/>
</dbReference>
<evidence type="ECO:0000313" key="12">
    <source>
        <dbReference type="EMBL" id="CAK9314642.1"/>
    </source>
</evidence>
<evidence type="ECO:0000256" key="7">
    <source>
        <dbReference type="ARBA" id="ARBA00023136"/>
    </source>
</evidence>
<reference evidence="12 13" key="1">
    <citation type="submission" date="2024-03" db="EMBL/GenBank/DDBJ databases">
        <authorList>
            <person name="Gkanogiannis A."/>
            <person name="Becerra Lopez-Lavalle L."/>
        </authorList>
    </citation>
    <scope>NUCLEOTIDE SEQUENCE [LARGE SCALE GENOMIC DNA]</scope>
</reference>
<evidence type="ECO:0000256" key="2">
    <source>
        <dbReference type="ARBA" id="ARBA00022448"/>
    </source>
</evidence>
<evidence type="ECO:0000256" key="6">
    <source>
        <dbReference type="ARBA" id="ARBA00022989"/>
    </source>
</evidence>
<dbReference type="CDD" id="cd03223">
    <property type="entry name" value="ABCD_peroxisomal_ALDP"/>
    <property type="match status" value="1"/>
</dbReference>
<keyword evidence="4" id="KW-0547">Nucleotide-binding</keyword>
<dbReference type="PROSITE" id="PS00211">
    <property type="entry name" value="ABC_TRANSPORTER_1"/>
    <property type="match status" value="1"/>
</dbReference>
<protein>
    <recommendedName>
        <fullName evidence="14">ABC transporter D family member 2, chloroplastic</fullName>
    </recommendedName>
</protein>
<feature type="compositionally biased region" description="Low complexity" evidence="8">
    <location>
        <begin position="79"/>
        <end position="88"/>
    </location>
</feature>
<dbReference type="EMBL" id="OZ021736">
    <property type="protein sequence ID" value="CAK9314642.1"/>
    <property type="molecule type" value="Genomic_DNA"/>
</dbReference>
<dbReference type="PROSITE" id="PS50929">
    <property type="entry name" value="ABC_TM1F"/>
    <property type="match status" value="1"/>
</dbReference>
<evidence type="ECO:0000259" key="10">
    <source>
        <dbReference type="PROSITE" id="PS50893"/>
    </source>
</evidence>
<feature type="region of interest" description="Disordered" evidence="8">
    <location>
        <begin position="79"/>
        <end position="110"/>
    </location>
</feature>
<dbReference type="Pfam" id="PF00005">
    <property type="entry name" value="ABC_tran"/>
    <property type="match status" value="1"/>
</dbReference>